<dbReference type="AlphaFoldDB" id="A0AAV4GIS8"/>
<dbReference type="Proteomes" id="UP000762676">
    <property type="component" value="Unassembled WGS sequence"/>
</dbReference>
<protein>
    <submittedName>
        <fullName evidence="3">Uncharacterized protein</fullName>
    </submittedName>
</protein>
<keyword evidence="2" id="KW-0812">Transmembrane</keyword>
<name>A0AAV4GIS8_9GAST</name>
<keyword evidence="4" id="KW-1185">Reference proteome</keyword>
<feature type="transmembrane region" description="Helical" evidence="2">
    <location>
        <begin position="146"/>
        <end position="165"/>
    </location>
</feature>
<gene>
    <name evidence="3" type="ORF">ElyMa_000682800</name>
</gene>
<evidence type="ECO:0000256" key="1">
    <source>
        <dbReference type="SAM" id="MobiDB-lite"/>
    </source>
</evidence>
<accession>A0AAV4GIS8</accession>
<proteinExistence type="predicted"/>
<comment type="caution">
    <text evidence="3">The sequence shown here is derived from an EMBL/GenBank/DDBJ whole genome shotgun (WGS) entry which is preliminary data.</text>
</comment>
<keyword evidence="2" id="KW-0472">Membrane</keyword>
<dbReference type="EMBL" id="BMAT01001406">
    <property type="protein sequence ID" value="GFR84888.1"/>
    <property type="molecule type" value="Genomic_DNA"/>
</dbReference>
<sequence length="223" mass="25028">MEGAGTGWRSRRRPRRLWAQDMAKWLKVTTTDADHIADERQRFRQFVGEALKATNILRPARIQPSAGKHRATVIQCEKPSYRLHHTDSYDQKMGSPANFLLASHDLKSTADYNDTAVETGSTMDVRTRGTDRPRSNRFRQFVEDNLFLLCNIVGIIVGFLLGLLVRSANLGQDGIMWLGDDESGGGGDDGDEDGDDNDDDDDDDDDDDVVMVIVMMMMVVMMI</sequence>
<evidence type="ECO:0000313" key="4">
    <source>
        <dbReference type="Proteomes" id="UP000762676"/>
    </source>
</evidence>
<organism evidence="3 4">
    <name type="scientific">Elysia marginata</name>
    <dbReference type="NCBI Taxonomy" id="1093978"/>
    <lineage>
        <taxon>Eukaryota</taxon>
        <taxon>Metazoa</taxon>
        <taxon>Spiralia</taxon>
        <taxon>Lophotrochozoa</taxon>
        <taxon>Mollusca</taxon>
        <taxon>Gastropoda</taxon>
        <taxon>Heterobranchia</taxon>
        <taxon>Euthyneura</taxon>
        <taxon>Panpulmonata</taxon>
        <taxon>Sacoglossa</taxon>
        <taxon>Placobranchoidea</taxon>
        <taxon>Plakobranchidae</taxon>
        <taxon>Elysia</taxon>
    </lineage>
</organism>
<evidence type="ECO:0000256" key="2">
    <source>
        <dbReference type="SAM" id="Phobius"/>
    </source>
</evidence>
<keyword evidence="2" id="KW-1133">Transmembrane helix</keyword>
<feature type="region of interest" description="Disordered" evidence="1">
    <location>
        <begin position="179"/>
        <end position="206"/>
    </location>
</feature>
<evidence type="ECO:0000313" key="3">
    <source>
        <dbReference type="EMBL" id="GFR84888.1"/>
    </source>
</evidence>
<reference evidence="3 4" key="1">
    <citation type="journal article" date="2021" name="Elife">
        <title>Chloroplast acquisition without the gene transfer in kleptoplastic sea slugs, Plakobranchus ocellatus.</title>
        <authorList>
            <person name="Maeda T."/>
            <person name="Takahashi S."/>
            <person name="Yoshida T."/>
            <person name="Shimamura S."/>
            <person name="Takaki Y."/>
            <person name="Nagai Y."/>
            <person name="Toyoda A."/>
            <person name="Suzuki Y."/>
            <person name="Arimoto A."/>
            <person name="Ishii H."/>
            <person name="Satoh N."/>
            <person name="Nishiyama T."/>
            <person name="Hasebe M."/>
            <person name="Maruyama T."/>
            <person name="Minagawa J."/>
            <person name="Obokata J."/>
            <person name="Shigenobu S."/>
        </authorList>
    </citation>
    <scope>NUCLEOTIDE SEQUENCE [LARGE SCALE GENOMIC DNA]</scope>
</reference>